<organism evidence="3 4">
    <name type="scientific">Inquilinus limosus</name>
    <dbReference type="NCBI Taxonomy" id="171674"/>
    <lineage>
        <taxon>Bacteria</taxon>
        <taxon>Pseudomonadati</taxon>
        <taxon>Pseudomonadota</taxon>
        <taxon>Alphaproteobacteria</taxon>
        <taxon>Rhodospirillales</taxon>
        <taxon>Rhodospirillaceae</taxon>
        <taxon>Inquilinus</taxon>
    </lineage>
</organism>
<accession>A0A211ZQC0</accession>
<reference evidence="4" key="1">
    <citation type="submission" date="2017-05" db="EMBL/GenBank/DDBJ databases">
        <authorList>
            <person name="Macchi M."/>
            <person name="Festa S."/>
            <person name="Coppotelli B.M."/>
            <person name="Morelli I.S."/>
        </authorList>
    </citation>
    <scope>NUCLEOTIDE SEQUENCE [LARGE SCALE GENOMIC DNA]</scope>
    <source>
        <strain evidence="4">I</strain>
    </source>
</reference>
<evidence type="ECO:0000313" key="3">
    <source>
        <dbReference type="EMBL" id="OWJ67297.1"/>
    </source>
</evidence>
<comment type="similarity">
    <text evidence="2">Belongs to the bacterial solute-binding protein 1 family.</text>
</comment>
<comment type="subcellular location">
    <subcellularLocation>
        <location evidence="1">Periplasm</location>
    </subcellularLocation>
</comment>
<protein>
    <submittedName>
        <fullName evidence="3">Sugar ABC transporter substrate-binding protein</fullName>
    </submittedName>
</protein>
<evidence type="ECO:0000256" key="2">
    <source>
        <dbReference type="ARBA" id="ARBA00008520"/>
    </source>
</evidence>
<dbReference type="STRING" id="1122125.GCA_000423185_01191"/>
<gene>
    <name evidence="3" type="ORF">BWR60_09890</name>
</gene>
<dbReference type="PANTHER" id="PTHR43649">
    <property type="entry name" value="ARABINOSE-BINDING PROTEIN-RELATED"/>
    <property type="match status" value="1"/>
</dbReference>
<evidence type="ECO:0000313" key="4">
    <source>
        <dbReference type="Proteomes" id="UP000196655"/>
    </source>
</evidence>
<dbReference type="Proteomes" id="UP000196655">
    <property type="component" value="Unassembled WGS sequence"/>
</dbReference>
<dbReference type="AlphaFoldDB" id="A0A211ZQC0"/>
<dbReference type="GO" id="GO:0042597">
    <property type="term" value="C:periplasmic space"/>
    <property type="evidence" value="ECO:0007669"/>
    <property type="project" value="UniProtKB-SubCell"/>
</dbReference>
<name>A0A211ZQC0_9PROT</name>
<keyword evidence="4" id="KW-1185">Reference proteome</keyword>
<sequence length="433" mass="45972">MDREHVFTFSLSGAPPTILRTGRDWEMMTKLIGRVAGLAALLLAGTAQADELVIAGRDGVYGDALAYAIDAYKKVSPDTEVELLKLPYASLYEKLVVSLRGGADAYDVIVADDTWMPEFTANGWLKPVTADLSGVIPSLTALSKGTDGKVVALPFAGNVEMFAWRTDLFQAAGLAAPKSWSDVVKAAETLKAKDPNVAGVVFRGTKGNPIVTGFLPIFWAHGGEVIDGSGKAALASPAGVKALQQFLALKAYAPTGVETYNATEVRDALQQGRAAMAIEVWPAWVPSLDEADKSKVVGKVAIGPAPGETKGPAPMLGIWQVAVPSGAPNAEGAQKFLAFLNGAEMQKELALRFGLPPTLTALYADKDLVAKYRWYPDQLKALEAGVSRPRIKQWPQVESILGDYLQLALVGQVAPEEALKKASADIDTALAKK</sequence>
<dbReference type="OrthoDB" id="9804061at2"/>
<dbReference type="Pfam" id="PF01547">
    <property type="entry name" value="SBP_bac_1"/>
    <property type="match status" value="1"/>
</dbReference>
<dbReference type="CDD" id="cd14750">
    <property type="entry name" value="PBP2_TMBP"/>
    <property type="match status" value="1"/>
</dbReference>
<dbReference type="InterPro" id="IPR006059">
    <property type="entry name" value="SBP"/>
</dbReference>
<dbReference type="SUPFAM" id="SSF53850">
    <property type="entry name" value="Periplasmic binding protein-like II"/>
    <property type="match status" value="1"/>
</dbReference>
<dbReference type="EMBL" id="NHON01000014">
    <property type="protein sequence ID" value="OWJ67297.1"/>
    <property type="molecule type" value="Genomic_DNA"/>
</dbReference>
<dbReference type="InterPro" id="IPR050490">
    <property type="entry name" value="Bact_solute-bd_prot1"/>
</dbReference>
<evidence type="ECO:0000256" key="1">
    <source>
        <dbReference type="ARBA" id="ARBA00004418"/>
    </source>
</evidence>
<dbReference type="Gene3D" id="3.40.190.10">
    <property type="entry name" value="Periplasmic binding protein-like II"/>
    <property type="match status" value="2"/>
</dbReference>
<dbReference type="PANTHER" id="PTHR43649:SF12">
    <property type="entry name" value="DIACETYLCHITOBIOSE BINDING PROTEIN DASA"/>
    <property type="match status" value="1"/>
</dbReference>
<comment type="caution">
    <text evidence="3">The sequence shown here is derived from an EMBL/GenBank/DDBJ whole genome shotgun (WGS) entry which is preliminary data.</text>
</comment>
<proteinExistence type="inferred from homology"/>